<dbReference type="STRING" id="1120975.SAMN02746064_00958"/>
<dbReference type="Pfam" id="PF13487">
    <property type="entry name" value="HD_5"/>
    <property type="match status" value="1"/>
</dbReference>
<dbReference type="InterPro" id="IPR003607">
    <property type="entry name" value="HD/PDEase_dom"/>
</dbReference>
<dbReference type="AlphaFoldDB" id="A0A1M4VDJ3"/>
<dbReference type="PROSITE" id="PS51832">
    <property type="entry name" value="HD_GYP"/>
    <property type="match status" value="1"/>
</dbReference>
<dbReference type="InterPro" id="IPR006675">
    <property type="entry name" value="HDIG_dom"/>
</dbReference>
<evidence type="ECO:0000259" key="2">
    <source>
        <dbReference type="PROSITE" id="PS51832"/>
    </source>
</evidence>
<dbReference type="Pfam" id="PF20972">
    <property type="entry name" value="MASE9"/>
    <property type="match status" value="1"/>
</dbReference>
<feature type="transmembrane region" description="Helical" evidence="1">
    <location>
        <begin position="115"/>
        <end position="132"/>
    </location>
</feature>
<keyword evidence="1" id="KW-0472">Membrane</keyword>
<dbReference type="NCBIfam" id="TIGR00277">
    <property type="entry name" value="HDIG"/>
    <property type="match status" value="1"/>
</dbReference>
<name>A0A1M4VDJ3_9FIRM</name>
<feature type="transmembrane region" description="Helical" evidence="1">
    <location>
        <begin position="12"/>
        <end position="32"/>
    </location>
</feature>
<feature type="transmembrane region" description="Helical" evidence="1">
    <location>
        <begin position="138"/>
        <end position="162"/>
    </location>
</feature>
<organism evidence="3 4">
    <name type="scientific">Alkalibacter saccharofermentans DSM 14828</name>
    <dbReference type="NCBI Taxonomy" id="1120975"/>
    <lineage>
        <taxon>Bacteria</taxon>
        <taxon>Bacillati</taxon>
        <taxon>Bacillota</taxon>
        <taxon>Clostridia</taxon>
        <taxon>Eubacteriales</taxon>
        <taxon>Eubacteriaceae</taxon>
        <taxon>Alkalibacter</taxon>
    </lineage>
</organism>
<evidence type="ECO:0000256" key="1">
    <source>
        <dbReference type="SAM" id="Phobius"/>
    </source>
</evidence>
<dbReference type="SUPFAM" id="SSF109604">
    <property type="entry name" value="HD-domain/PDEase-like"/>
    <property type="match status" value="1"/>
</dbReference>
<protein>
    <submittedName>
        <fullName evidence="3">HDIG domain-containing protein</fullName>
    </submittedName>
</protein>
<dbReference type="CDD" id="cd00077">
    <property type="entry name" value="HDc"/>
    <property type="match status" value="1"/>
</dbReference>
<dbReference type="PANTHER" id="PTHR43155:SF2">
    <property type="entry name" value="CYCLIC DI-GMP PHOSPHODIESTERASE PA4108"/>
    <property type="match status" value="1"/>
</dbReference>
<dbReference type="RefSeq" id="WP_073269948.1">
    <property type="nucleotide sequence ID" value="NZ_FQTU01000005.1"/>
</dbReference>
<feature type="transmembrane region" description="Helical" evidence="1">
    <location>
        <begin position="39"/>
        <end position="56"/>
    </location>
</feature>
<evidence type="ECO:0000313" key="3">
    <source>
        <dbReference type="EMBL" id="SHE67084.1"/>
    </source>
</evidence>
<dbReference type="InterPro" id="IPR037522">
    <property type="entry name" value="HD_GYP_dom"/>
</dbReference>
<dbReference type="PANTHER" id="PTHR43155">
    <property type="entry name" value="CYCLIC DI-GMP PHOSPHODIESTERASE PA4108-RELATED"/>
    <property type="match status" value="1"/>
</dbReference>
<dbReference type="InterPro" id="IPR048430">
    <property type="entry name" value="MASE9"/>
</dbReference>
<reference evidence="3 4" key="1">
    <citation type="submission" date="2016-11" db="EMBL/GenBank/DDBJ databases">
        <authorList>
            <person name="Jaros S."/>
            <person name="Januszkiewicz K."/>
            <person name="Wedrychowicz H."/>
        </authorList>
    </citation>
    <scope>NUCLEOTIDE SEQUENCE [LARGE SCALE GENOMIC DNA]</scope>
    <source>
        <strain evidence="3 4">DSM 14828</strain>
    </source>
</reference>
<feature type="transmembrane region" description="Helical" evidence="1">
    <location>
        <begin position="183"/>
        <end position="205"/>
    </location>
</feature>
<dbReference type="SMART" id="SM00471">
    <property type="entry name" value="HDc"/>
    <property type="match status" value="1"/>
</dbReference>
<gene>
    <name evidence="3" type="ORF">SAMN02746064_00958</name>
</gene>
<dbReference type="Proteomes" id="UP000184251">
    <property type="component" value="Unassembled WGS sequence"/>
</dbReference>
<dbReference type="OrthoDB" id="9805474at2"/>
<proteinExistence type="predicted"/>
<feature type="transmembrane region" description="Helical" evidence="1">
    <location>
        <begin position="211"/>
        <end position="230"/>
    </location>
</feature>
<dbReference type="Gene3D" id="1.10.3210.10">
    <property type="entry name" value="Hypothetical protein af1432"/>
    <property type="match status" value="1"/>
</dbReference>
<feature type="transmembrane region" description="Helical" evidence="1">
    <location>
        <begin position="68"/>
        <end position="94"/>
    </location>
</feature>
<keyword evidence="4" id="KW-1185">Reference proteome</keyword>
<keyword evidence="1" id="KW-1133">Transmembrane helix</keyword>
<accession>A0A1M4VDJ3</accession>
<dbReference type="EMBL" id="FQTU01000005">
    <property type="protein sequence ID" value="SHE67084.1"/>
    <property type="molecule type" value="Genomic_DNA"/>
</dbReference>
<evidence type="ECO:0000313" key="4">
    <source>
        <dbReference type="Proteomes" id="UP000184251"/>
    </source>
</evidence>
<sequence length="421" mass="47022">MGSTITRETKFFLIKLSLTAVLLSIYIVKFYSFSPDLDFLIFVTLTIIAESLVIFTPRKGGVTLGFGVILPVSVIYGPYGAIISAALGTMLAVYKMDNKYKHILNIELYKTVGNTANYVISAGLSSIVYFTLNSGTGISAILNSILIMLITSVVFIASNMTITGMFIIKLTDFEPREVWKENFSGLVPNVLGVSAISIIITMAYLNFGIESIIILFFPYLLIRYSFQLVFDMRQSYLNTIKALSSALEEKDPYTKGHSERVEKYSAMLAKESGAKIDLQQLQYAAIFHDIGKIGILDTILNKPGKLTVEEFEFIKEHPSKGVHILENVTFLKKATEIIGAHHEYLDGTGYPRGLVGEEIPYESKIITVVDIFDAVTTDRPYRPAMSHEEAIEILKNESGKKLDPYLVEKFIKLHDEGRLIQ</sequence>
<feature type="domain" description="HD-GYP" evidence="2">
    <location>
        <begin position="232"/>
        <end position="421"/>
    </location>
</feature>
<keyword evidence="1" id="KW-0812">Transmembrane</keyword>